<keyword evidence="4" id="KW-1185">Reference proteome</keyword>
<dbReference type="KEGG" id="xyk:GT347_05785"/>
<comment type="similarity">
    <text evidence="1">Belongs to the UPF0065 (bug) family.</text>
</comment>
<evidence type="ECO:0000256" key="1">
    <source>
        <dbReference type="ARBA" id="ARBA00006987"/>
    </source>
</evidence>
<gene>
    <name evidence="3" type="ORF">GT347_05785</name>
</gene>
<dbReference type="CDD" id="cd13578">
    <property type="entry name" value="PBP2_Bug27"/>
    <property type="match status" value="1"/>
</dbReference>
<feature type="signal peptide" evidence="2">
    <location>
        <begin position="1"/>
        <end position="27"/>
    </location>
</feature>
<name>A0A857J3A9_9BURK</name>
<dbReference type="PANTHER" id="PTHR42928">
    <property type="entry name" value="TRICARBOXYLATE-BINDING PROTEIN"/>
    <property type="match status" value="1"/>
</dbReference>
<dbReference type="Proteomes" id="UP000464787">
    <property type="component" value="Chromosome"/>
</dbReference>
<keyword evidence="2" id="KW-0732">Signal</keyword>
<accession>A0A857J3A9</accession>
<feature type="chain" id="PRO_5032529770" evidence="2">
    <location>
        <begin position="28"/>
        <end position="328"/>
    </location>
</feature>
<dbReference type="SUPFAM" id="SSF53850">
    <property type="entry name" value="Periplasmic binding protein-like II"/>
    <property type="match status" value="1"/>
</dbReference>
<evidence type="ECO:0000313" key="4">
    <source>
        <dbReference type="Proteomes" id="UP000464787"/>
    </source>
</evidence>
<dbReference type="RefSeq" id="WP_160551060.1">
    <property type="nucleotide sequence ID" value="NZ_CP047650.1"/>
</dbReference>
<evidence type="ECO:0000256" key="2">
    <source>
        <dbReference type="SAM" id="SignalP"/>
    </source>
</evidence>
<sequence>MRRTFLKQLATMGAGLAPLAGFDAAWAQGPAYPVKPIRLIVPFPPGGGTDAIARAVGERMGSELGQSFVIDNKPGAGGMIGADAGARSPADGYNLLIGTNSTLVTNKYLYAKMPYDPASFELIGLIGITPLLLLANPSVPAKTVPELVAYAKANPGKLSYASFGNGTTSHLAGELFKQMAGVDMLHVPFKGASEALPAIIGGQVSLYFDTIVSGLPHVKSGKLNALAVTSARRSAILPAVPTIAEQGYPGYEIYPWYGMVAPKGTPKEALERLRTVLGRAVRDPQLVEKLVATGAEVTPMSATEFAEMVRLDHSKTEKLVKTASVSLE</sequence>
<proteinExistence type="inferred from homology"/>
<dbReference type="PANTHER" id="PTHR42928:SF5">
    <property type="entry name" value="BLR1237 PROTEIN"/>
    <property type="match status" value="1"/>
</dbReference>
<dbReference type="InterPro" id="IPR042100">
    <property type="entry name" value="Bug_dom1"/>
</dbReference>
<protein>
    <submittedName>
        <fullName evidence="3">Tripartite tricarboxylate transporter substrate binding protein</fullName>
    </submittedName>
</protein>
<dbReference type="Gene3D" id="3.40.190.150">
    <property type="entry name" value="Bordetella uptake gene, domain 1"/>
    <property type="match status" value="1"/>
</dbReference>
<dbReference type="AlphaFoldDB" id="A0A857J3A9"/>
<dbReference type="Gene3D" id="3.40.190.10">
    <property type="entry name" value="Periplasmic binding protein-like II"/>
    <property type="match status" value="1"/>
</dbReference>
<organism evidence="3 4">
    <name type="scientific">Xylophilus rhododendri</name>
    <dbReference type="NCBI Taxonomy" id="2697032"/>
    <lineage>
        <taxon>Bacteria</taxon>
        <taxon>Pseudomonadati</taxon>
        <taxon>Pseudomonadota</taxon>
        <taxon>Betaproteobacteria</taxon>
        <taxon>Burkholderiales</taxon>
        <taxon>Xylophilus</taxon>
    </lineage>
</organism>
<dbReference type="InterPro" id="IPR005064">
    <property type="entry name" value="BUG"/>
</dbReference>
<dbReference type="PIRSF" id="PIRSF017082">
    <property type="entry name" value="YflP"/>
    <property type="match status" value="1"/>
</dbReference>
<evidence type="ECO:0000313" key="3">
    <source>
        <dbReference type="EMBL" id="QHI97542.1"/>
    </source>
</evidence>
<reference evidence="3 4" key="1">
    <citation type="submission" date="2020-01" db="EMBL/GenBank/DDBJ databases">
        <title>Genome sequencing of strain KACC 21265.</title>
        <authorList>
            <person name="Heo J."/>
            <person name="Kim S.-J."/>
            <person name="Kim J.-S."/>
            <person name="Hong S.-B."/>
            <person name="Kwon S.-W."/>
        </authorList>
    </citation>
    <scope>NUCLEOTIDE SEQUENCE [LARGE SCALE GENOMIC DNA]</scope>
    <source>
        <strain evidence="3 4">KACC 21265</strain>
    </source>
</reference>
<dbReference type="Pfam" id="PF03401">
    <property type="entry name" value="TctC"/>
    <property type="match status" value="1"/>
</dbReference>
<dbReference type="EMBL" id="CP047650">
    <property type="protein sequence ID" value="QHI97542.1"/>
    <property type="molecule type" value="Genomic_DNA"/>
</dbReference>